<evidence type="ECO:0000313" key="4">
    <source>
        <dbReference type="Proteomes" id="UP000054387"/>
    </source>
</evidence>
<feature type="region of interest" description="Disordered" evidence="1">
    <location>
        <begin position="1"/>
        <end position="29"/>
    </location>
</feature>
<evidence type="ECO:0000313" key="3">
    <source>
        <dbReference type="EMBL" id="KTG08806.1"/>
    </source>
</evidence>
<dbReference type="Pfam" id="PF18545">
    <property type="entry name" value="HalOD1"/>
    <property type="match status" value="1"/>
</dbReference>
<feature type="domain" description="Halobacterial output" evidence="2">
    <location>
        <begin position="41"/>
        <end position="114"/>
    </location>
</feature>
<dbReference type="EMBL" id="LOPU01000029">
    <property type="protein sequence ID" value="KTG08806.1"/>
    <property type="molecule type" value="Genomic_DNA"/>
</dbReference>
<dbReference type="STRING" id="1514971.AUR64_13380"/>
<dbReference type="AlphaFoldDB" id="A0A0W1R5S1"/>
<dbReference type="RefSeq" id="WP_058581958.1">
    <property type="nucleotide sequence ID" value="NZ_LOPU01000029.1"/>
</dbReference>
<evidence type="ECO:0000256" key="1">
    <source>
        <dbReference type="SAM" id="MobiDB-lite"/>
    </source>
</evidence>
<comment type="caution">
    <text evidence="3">The sequence shown here is derived from an EMBL/GenBank/DDBJ whole genome shotgun (WGS) entry which is preliminary data.</text>
</comment>
<evidence type="ECO:0000259" key="2">
    <source>
        <dbReference type="Pfam" id="PF18545"/>
    </source>
</evidence>
<organism evidence="3 4">
    <name type="scientific">Haloprofundus marisrubri</name>
    <dbReference type="NCBI Taxonomy" id="1514971"/>
    <lineage>
        <taxon>Archaea</taxon>
        <taxon>Methanobacteriati</taxon>
        <taxon>Methanobacteriota</taxon>
        <taxon>Stenosarchaea group</taxon>
        <taxon>Halobacteria</taxon>
        <taxon>Halobacteriales</taxon>
        <taxon>Haloferacaceae</taxon>
        <taxon>Haloprofundus</taxon>
    </lineage>
</organism>
<accession>A0A0W1R5S1</accession>
<dbReference type="InterPro" id="IPR040624">
    <property type="entry name" value="HalOD1"/>
</dbReference>
<dbReference type="Proteomes" id="UP000054387">
    <property type="component" value="Unassembled WGS sequence"/>
</dbReference>
<reference evidence="3 4" key="1">
    <citation type="submission" date="2015-12" db="EMBL/GenBank/DDBJ databases">
        <title>Haloprofundus marisrubri gen. nov., sp. nov., an extremely halophilic archaeon isolated from the Discovery deep brine-seawater interface in the Red Sea.</title>
        <authorList>
            <person name="Zhang G."/>
            <person name="Stingl U."/>
            <person name="Rashid M."/>
        </authorList>
    </citation>
    <scope>NUCLEOTIDE SEQUENCE [LARGE SCALE GENOMIC DNA]</scope>
    <source>
        <strain evidence="3 4">SB9</strain>
    </source>
</reference>
<proteinExistence type="predicted"/>
<sequence length="117" mass="12526">MVGEVESMEHSHTEGDVDADGHANNAPTAAEAWYRPGESFDLSVTVITAVADVAGVDPLQNEFSPLYDSVDIDALETALFGPDSPRPRGIRGELAFDYEGYQVAVRADGRISVSVQD</sequence>
<name>A0A0W1R5S1_9EURY</name>
<protein>
    <recommendedName>
        <fullName evidence="2">Halobacterial output domain-containing protein</fullName>
    </recommendedName>
</protein>
<feature type="compositionally biased region" description="Basic and acidic residues" evidence="1">
    <location>
        <begin position="7"/>
        <end position="21"/>
    </location>
</feature>
<gene>
    <name evidence="3" type="ORF">AUR64_13380</name>
</gene>
<keyword evidence="4" id="KW-1185">Reference proteome</keyword>